<dbReference type="AlphaFoldDB" id="A0AAV5C2U2"/>
<feature type="transmembrane region" description="Helical" evidence="2">
    <location>
        <begin position="146"/>
        <end position="170"/>
    </location>
</feature>
<reference evidence="3" key="2">
    <citation type="submission" date="2021-12" db="EMBL/GenBank/DDBJ databases">
        <title>Resequencing data analysis of finger millet.</title>
        <authorList>
            <person name="Hatakeyama M."/>
            <person name="Aluri S."/>
            <person name="Balachadran M.T."/>
            <person name="Sivarajan S.R."/>
            <person name="Poveda L."/>
            <person name="Shimizu-Inatsugi R."/>
            <person name="Schlapbach R."/>
            <person name="Sreeman S.M."/>
            <person name="Shimizu K.K."/>
        </authorList>
    </citation>
    <scope>NUCLEOTIDE SEQUENCE</scope>
</reference>
<dbReference type="GO" id="GO:0042910">
    <property type="term" value="F:xenobiotic transmembrane transporter activity"/>
    <property type="evidence" value="ECO:0007669"/>
    <property type="project" value="InterPro"/>
</dbReference>
<comment type="similarity">
    <text evidence="1">Belongs to the multi antimicrobial extrusion (MATE) (TC 2.A.66.1) family.</text>
</comment>
<dbReference type="Proteomes" id="UP001054889">
    <property type="component" value="Unassembled WGS sequence"/>
</dbReference>
<organism evidence="3 4">
    <name type="scientific">Eleusine coracana subsp. coracana</name>
    <dbReference type="NCBI Taxonomy" id="191504"/>
    <lineage>
        <taxon>Eukaryota</taxon>
        <taxon>Viridiplantae</taxon>
        <taxon>Streptophyta</taxon>
        <taxon>Embryophyta</taxon>
        <taxon>Tracheophyta</taxon>
        <taxon>Spermatophyta</taxon>
        <taxon>Magnoliopsida</taxon>
        <taxon>Liliopsida</taxon>
        <taxon>Poales</taxon>
        <taxon>Poaceae</taxon>
        <taxon>PACMAD clade</taxon>
        <taxon>Chloridoideae</taxon>
        <taxon>Cynodonteae</taxon>
        <taxon>Eleusininae</taxon>
        <taxon>Eleusine</taxon>
    </lineage>
</organism>
<dbReference type="Pfam" id="PF01554">
    <property type="entry name" value="MatE"/>
    <property type="match status" value="1"/>
</dbReference>
<dbReference type="GO" id="GO:0015297">
    <property type="term" value="F:antiporter activity"/>
    <property type="evidence" value="ECO:0007669"/>
    <property type="project" value="InterPro"/>
</dbReference>
<evidence type="ECO:0000256" key="1">
    <source>
        <dbReference type="ARBA" id="ARBA00010199"/>
    </source>
</evidence>
<keyword evidence="2" id="KW-0472">Membrane</keyword>
<protein>
    <submittedName>
        <fullName evidence="3">Uncharacterized protein</fullName>
    </submittedName>
</protein>
<accession>A0AAV5C2U2</accession>
<comment type="caution">
    <text evidence="3">The sequence shown here is derived from an EMBL/GenBank/DDBJ whole genome shotgun (WGS) entry which is preliminary data.</text>
</comment>
<dbReference type="EMBL" id="BQKI01000004">
    <property type="protein sequence ID" value="GJM93029.1"/>
    <property type="molecule type" value="Genomic_DNA"/>
</dbReference>
<dbReference type="InterPro" id="IPR002528">
    <property type="entry name" value="MATE_fam"/>
</dbReference>
<feature type="transmembrane region" description="Helical" evidence="2">
    <location>
        <begin position="117"/>
        <end position="139"/>
    </location>
</feature>
<dbReference type="GO" id="GO:0016020">
    <property type="term" value="C:membrane"/>
    <property type="evidence" value="ECO:0007669"/>
    <property type="project" value="InterPro"/>
</dbReference>
<gene>
    <name evidence="3" type="primary">ga09546</name>
    <name evidence="3" type="ORF">PR202_ga09546</name>
</gene>
<evidence type="ECO:0000256" key="2">
    <source>
        <dbReference type="SAM" id="Phobius"/>
    </source>
</evidence>
<keyword evidence="2" id="KW-0812">Transmembrane</keyword>
<proteinExistence type="inferred from homology"/>
<reference evidence="3" key="1">
    <citation type="journal article" date="2018" name="DNA Res.">
        <title>Multiple hybrid de novo genome assembly of finger millet, an orphan allotetraploid crop.</title>
        <authorList>
            <person name="Hatakeyama M."/>
            <person name="Aluri S."/>
            <person name="Balachadran M.T."/>
            <person name="Sivarajan S.R."/>
            <person name="Patrignani A."/>
            <person name="Gruter S."/>
            <person name="Poveda L."/>
            <person name="Shimizu-Inatsugi R."/>
            <person name="Baeten J."/>
            <person name="Francoijs K.J."/>
            <person name="Nataraja K.N."/>
            <person name="Reddy Y.A.N."/>
            <person name="Phadnis S."/>
            <person name="Ravikumar R.L."/>
            <person name="Schlapbach R."/>
            <person name="Sreeman S.M."/>
            <person name="Shimizu K.K."/>
        </authorList>
    </citation>
    <scope>NUCLEOTIDE SEQUENCE</scope>
</reference>
<keyword evidence="2" id="KW-1133">Transmembrane helix</keyword>
<feature type="transmembrane region" description="Helical" evidence="2">
    <location>
        <begin position="33"/>
        <end position="55"/>
    </location>
</feature>
<evidence type="ECO:0000313" key="3">
    <source>
        <dbReference type="EMBL" id="GJM93029.1"/>
    </source>
</evidence>
<feature type="transmembrane region" description="Helical" evidence="2">
    <location>
        <begin position="176"/>
        <end position="197"/>
    </location>
</feature>
<name>A0AAV5C2U2_ELECO</name>
<dbReference type="PANTHER" id="PTHR11206">
    <property type="entry name" value="MULTIDRUG RESISTANCE PROTEIN"/>
    <property type="match status" value="1"/>
</dbReference>
<feature type="transmembrane region" description="Helical" evidence="2">
    <location>
        <begin position="75"/>
        <end position="97"/>
    </location>
</feature>
<evidence type="ECO:0000313" key="4">
    <source>
        <dbReference type="Proteomes" id="UP001054889"/>
    </source>
</evidence>
<keyword evidence="4" id="KW-1185">Reference proteome</keyword>
<sequence length="232" mass="25176">MWYYTAVLILVGCLKNPEIQVGAISICMNYQLWTLMVAVGFNAAYDFFLLSCFTISVRVSNELGANHPKAAKFSVVVATTTSAAIGLVFTAVALAARKQMPRLFTGDDAVVNETAKLGYLLAATIFLNSIQPVLSGVAIGAGWQSLVAFVNIGCYYLVGLPLGAVFGFKLKLNATGIWAGMVIGTVLQTIILFVILARTRWQKEAMLAEERIRTWGGNIDLPSIQENQEETK</sequence>